<comment type="caution">
    <text evidence="14">The sequence shown here is derived from an EMBL/GenBank/DDBJ whole genome shotgun (WGS) entry which is preliminary data.</text>
</comment>
<evidence type="ECO:0000313" key="15">
    <source>
        <dbReference type="Proteomes" id="UP001159363"/>
    </source>
</evidence>
<keyword evidence="15" id="KW-1185">Reference proteome</keyword>
<keyword evidence="12" id="KW-0503">Monooxygenase</keyword>
<evidence type="ECO:0000313" key="14">
    <source>
        <dbReference type="EMBL" id="KAJ8893278.1"/>
    </source>
</evidence>
<comment type="function">
    <text evidence="2">May be involved in the metabolism of insect hormones and in the breakdown of synthetic insecticides.</text>
</comment>
<comment type="similarity">
    <text evidence="5">Belongs to the cytochrome P450 family.</text>
</comment>
<keyword evidence="10" id="KW-0560">Oxidoreductase</keyword>
<dbReference type="EMBL" id="JARBHB010000002">
    <property type="protein sequence ID" value="KAJ8893278.1"/>
    <property type="molecule type" value="Genomic_DNA"/>
</dbReference>
<dbReference type="InterPro" id="IPR050196">
    <property type="entry name" value="Cytochrome_P450_Monoox"/>
</dbReference>
<evidence type="ECO:0008006" key="16">
    <source>
        <dbReference type="Google" id="ProtNLM"/>
    </source>
</evidence>
<evidence type="ECO:0000256" key="8">
    <source>
        <dbReference type="ARBA" id="ARBA00022824"/>
    </source>
</evidence>
<evidence type="ECO:0000256" key="11">
    <source>
        <dbReference type="ARBA" id="ARBA00023004"/>
    </source>
</evidence>
<dbReference type="PANTHER" id="PTHR24291">
    <property type="entry name" value="CYTOCHROME P450 FAMILY 4"/>
    <property type="match status" value="1"/>
</dbReference>
<dbReference type="PRINTS" id="PR00465">
    <property type="entry name" value="EP450IV"/>
</dbReference>
<dbReference type="PANTHER" id="PTHR24291:SF189">
    <property type="entry name" value="CYTOCHROME P450 4C3-RELATED"/>
    <property type="match status" value="1"/>
</dbReference>
<keyword evidence="6" id="KW-0349">Heme</keyword>
<name>A0ABQ9I9E4_9NEOP</name>
<keyword evidence="8" id="KW-0256">Endoplasmic reticulum</keyword>
<proteinExistence type="inferred from homology"/>
<gene>
    <name evidence="14" type="ORF">PR048_005869</name>
</gene>
<keyword evidence="13" id="KW-0472">Membrane</keyword>
<evidence type="ECO:0000256" key="2">
    <source>
        <dbReference type="ARBA" id="ARBA00003690"/>
    </source>
</evidence>
<dbReference type="InterPro" id="IPR002403">
    <property type="entry name" value="Cyt_P450_E_grp-IV"/>
</dbReference>
<evidence type="ECO:0000256" key="4">
    <source>
        <dbReference type="ARBA" id="ARBA00004406"/>
    </source>
</evidence>
<evidence type="ECO:0000256" key="13">
    <source>
        <dbReference type="ARBA" id="ARBA00023136"/>
    </source>
</evidence>
<organism evidence="14 15">
    <name type="scientific">Dryococelus australis</name>
    <dbReference type="NCBI Taxonomy" id="614101"/>
    <lineage>
        <taxon>Eukaryota</taxon>
        <taxon>Metazoa</taxon>
        <taxon>Ecdysozoa</taxon>
        <taxon>Arthropoda</taxon>
        <taxon>Hexapoda</taxon>
        <taxon>Insecta</taxon>
        <taxon>Pterygota</taxon>
        <taxon>Neoptera</taxon>
        <taxon>Polyneoptera</taxon>
        <taxon>Phasmatodea</taxon>
        <taxon>Verophasmatodea</taxon>
        <taxon>Anareolatae</taxon>
        <taxon>Phasmatidae</taxon>
        <taxon>Eurycanthinae</taxon>
        <taxon>Dryococelus</taxon>
    </lineage>
</organism>
<dbReference type="InterPro" id="IPR036396">
    <property type="entry name" value="Cyt_P450_sf"/>
</dbReference>
<evidence type="ECO:0000256" key="7">
    <source>
        <dbReference type="ARBA" id="ARBA00022723"/>
    </source>
</evidence>
<evidence type="ECO:0000256" key="9">
    <source>
        <dbReference type="ARBA" id="ARBA00022848"/>
    </source>
</evidence>
<comment type="subcellular location">
    <subcellularLocation>
        <location evidence="4">Endoplasmic reticulum membrane</location>
        <topology evidence="4">Peripheral membrane protein</topology>
    </subcellularLocation>
    <subcellularLocation>
        <location evidence="3">Microsome membrane</location>
        <topology evidence="3">Peripheral membrane protein</topology>
    </subcellularLocation>
</comment>
<dbReference type="Gene3D" id="1.10.630.10">
    <property type="entry name" value="Cytochrome P450"/>
    <property type="match status" value="1"/>
</dbReference>
<sequence length="347" mass="40099">MADRLKQHCDKCPFNVLEYTMMCTLDMVTETSLNVTMDIQKQNKQHCAIENILKIVEIGSVVILRPWFWFTLNLKFTTLYRDILDLVNPVRYFVDNIVINKTESYLNSRQIFQNHKSNAVGANMSKQYLGFLDHMISTMVKSPGLFTAEELRDHAMFVMAAATDTSGYTRKVMKEQSNLFGKDMRRPVTIGDLKQMVYLEQVINEKMRLYPVVPIIGRRVDEDIRVNGYTLPAGTSLLIPIYLVHRNPAYFLNPDKFYPERFNGRDIGSRPVCSFIPFTSGPRICIGKYYAYMAMKTVLSVLLRRYEVLEYGSTNDVECVKYQVILTLVNGYNIKMAPRKKGNNSYD</sequence>
<dbReference type="PRINTS" id="PR00385">
    <property type="entry name" value="P450"/>
</dbReference>
<accession>A0ABQ9I9E4</accession>
<evidence type="ECO:0000256" key="10">
    <source>
        <dbReference type="ARBA" id="ARBA00023002"/>
    </source>
</evidence>
<protein>
    <recommendedName>
        <fullName evidence="16">Cytochrome P450</fullName>
    </recommendedName>
</protein>
<evidence type="ECO:0000256" key="1">
    <source>
        <dbReference type="ARBA" id="ARBA00001971"/>
    </source>
</evidence>
<dbReference type="Proteomes" id="UP001159363">
    <property type="component" value="Chromosome 2"/>
</dbReference>
<keyword evidence="9" id="KW-0492">Microsome</keyword>
<evidence type="ECO:0000256" key="3">
    <source>
        <dbReference type="ARBA" id="ARBA00004174"/>
    </source>
</evidence>
<evidence type="ECO:0000256" key="6">
    <source>
        <dbReference type="ARBA" id="ARBA00022617"/>
    </source>
</evidence>
<evidence type="ECO:0000256" key="5">
    <source>
        <dbReference type="ARBA" id="ARBA00010617"/>
    </source>
</evidence>
<dbReference type="SUPFAM" id="SSF48264">
    <property type="entry name" value="Cytochrome P450"/>
    <property type="match status" value="1"/>
</dbReference>
<dbReference type="Pfam" id="PF00067">
    <property type="entry name" value="p450"/>
    <property type="match status" value="1"/>
</dbReference>
<comment type="cofactor">
    <cofactor evidence="1">
        <name>heme</name>
        <dbReference type="ChEBI" id="CHEBI:30413"/>
    </cofactor>
</comment>
<reference evidence="14 15" key="1">
    <citation type="submission" date="2023-02" db="EMBL/GenBank/DDBJ databases">
        <title>LHISI_Scaffold_Assembly.</title>
        <authorList>
            <person name="Stuart O.P."/>
            <person name="Cleave R."/>
            <person name="Magrath M.J.L."/>
            <person name="Mikheyev A.S."/>
        </authorList>
    </citation>
    <scope>NUCLEOTIDE SEQUENCE [LARGE SCALE GENOMIC DNA]</scope>
    <source>
        <strain evidence="14">Daus_M_001</strain>
        <tissue evidence="14">Leg muscle</tissue>
    </source>
</reference>
<keyword evidence="11" id="KW-0408">Iron</keyword>
<dbReference type="InterPro" id="IPR001128">
    <property type="entry name" value="Cyt_P450"/>
</dbReference>
<evidence type="ECO:0000256" key="12">
    <source>
        <dbReference type="ARBA" id="ARBA00023033"/>
    </source>
</evidence>
<keyword evidence="7" id="KW-0479">Metal-binding</keyword>